<dbReference type="InterPro" id="IPR029787">
    <property type="entry name" value="Nucleotide_cyclase"/>
</dbReference>
<feature type="transmembrane region" description="Helical" evidence="1">
    <location>
        <begin position="98"/>
        <end position="117"/>
    </location>
</feature>
<dbReference type="OrthoDB" id="9762141at2"/>
<feature type="domain" description="EAL" evidence="4">
    <location>
        <begin position="503"/>
        <end position="752"/>
    </location>
</feature>
<dbReference type="STRING" id="1121316.SAMN02745207_01135"/>
<reference evidence="6 7" key="1">
    <citation type="submission" date="2016-11" db="EMBL/GenBank/DDBJ databases">
        <authorList>
            <person name="Jaros S."/>
            <person name="Januszkiewicz K."/>
            <person name="Wedrychowicz H."/>
        </authorList>
    </citation>
    <scope>NUCLEOTIDE SEQUENCE [LARGE SCALE GENOMIC DNA]</scope>
    <source>
        <strain evidence="6 7">DSM 8605</strain>
    </source>
</reference>
<gene>
    <name evidence="6" type="ORF">SAMN02745207_01135</name>
</gene>
<dbReference type="NCBIfam" id="TIGR00254">
    <property type="entry name" value="GGDEF"/>
    <property type="match status" value="1"/>
</dbReference>
<dbReference type="InterPro" id="IPR001633">
    <property type="entry name" value="EAL_dom"/>
</dbReference>
<dbReference type="Gene3D" id="3.30.450.20">
    <property type="entry name" value="PAS domain"/>
    <property type="match status" value="1"/>
</dbReference>
<dbReference type="Proteomes" id="UP000184447">
    <property type="component" value="Unassembled WGS sequence"/>
</dbReference>
<feature type="transmembrane region" description="Helical" evidence="1">
    <location>
        <begin position="6"/>
        <end position="26"/>
    </location>
</feature>
<feature type="transmembrane region" description="Helical" evidence="1">
    <location>
        <begin position="179"/>
        <end position="197"/>
    </location>
</feature>
<dbReference type="InterPro" id="IPR000700">
    <property type="entry name" value="PAS-assoc_C"/>
</dbReference>
<keyword evidence="1" id="KW-0812">Transmembrane</keyword>
<dbReference type="AlphaFoldDB" id="A0A1M5T0E5"/>
<feature type="domain" description="GGDEF" evidence="5">
    <location>
        <begin position="363"/>
        <end position="494"/>
    </location>
</feature>
<feature type="transmembrane region" description="Helical" evidence="1">
    <location>
        <begin position="123"/>
        <end position="140"/>
    </location>
</feature>
<dbReference type="InterPro" id="IPR000160">
    <property type="entry name" value="GGDEF_dom"/>
</dbReference>
<dbReference type="RefSeq" id="WP_073337463.1">
    <property type="nucleotide sequence ID" value="NZ_FQXM01000005.1"/>
</dbReference>
<keyword evidence="7" id="KW-1185">Reference proteome</keyword>
<evidence type="ECO:0000259" key="5">
    <source>
        <dbReference type="PROSITE" id="PS50887"/>
    </source>
</evidence>
<name>A0A1M5T0E5_9CLOT</name>
<dbReference type="PROSITE" id="PS50112">
    <property type="entry name" value="PAS"/>
    <property type="match status" value="1"/>
</dbReference>
<accession>A0A1M5T0E5</accession>
<dbReference type="InterPro" id="IPR035965">
    <property type="entry name" value="PAS-like_dom_sf"/>
</dbReference>
<dbReference type="SUPFAM" id="SSF55073">
    <property type="entry name" value="Nucleotide cyclase"/>
    <property type="match status" value="1"/>
</dbReference>
<dbReference type="SMART" id="SM00267">
    <property type="entry name" value="GGDEF"/>
    <property type="match status" value="1"/>
</dbReference>
<dbReference type="PROSITE" id="PS50887">
    <property type="entry name" value="GGDEF"/>
    <property type="match status" value="1"/>
</dbReference>
<evidence type="ECO:0000259" key="3">
    <source>
        <dbReference type="PROSITE" id="PS50113"/>
    </source>
</evidence>
<sequence length="752" mass="85712">MNMVLILVISALCILLFTTILVYMSGESGIKSFGLYGWAGFIIAAVYFAKIGNIQYIQASFFSFIEEIALSMAALMALYSLYKFNNGIKEEETQSTDLAIIVVFVIIGFIGLFLAFNYDIFDLESAAVSVISAGVIYYSLSKSIIGKNVAGFISILMGIIYILFWLIQDFDQYSSLKYLMNSISFILIGLGMIIAYFEKSNKEFKEMENNYRVAMESSSDGIWEYNVLNQIVKLPKLALEIMGLNEERLYYKLKKIETYIHKDDIQKFKTSFEKNSLDKTKYYKEQFRIKIKDNEYKYFSLNGKIITNDSDKAMKIIGFVSDITEEKAKEEIIYNAAYIDKTTLLPNSNYIEQEILSENKENTDFSILYIKLLKFENKIQMNGSGSGEDLLNKVIENIKRYLSNKDILARVHEDSFICVLYTSEVSEVKNTADKISRSINNSKIISNYQCDLESVIGIDIFHNDGAEYMDVVKNANLAMEKSLEEKRDYTFYDNSIIEDMEKKNEMINLIQKGIDKQEFKVFYQLQKAGDGSRFIGGEALVRWNSPEKGMISPGQFIPIAEETGQIIDIGEIVLKEACYTGKSLSQSGYKKFYVSVNISAAQLRDENFYKTVKKILSKSDFQPEHLILEMSENIFNGSMKKEMKTLEVLRNMGVKIAVDDFGKGAVSFDYLLNSPIDILKIDKSFVFGMMGSPKKISMIESMISIGKKLGFTVVVQGIETEEQFAIIEKLNCDWMQGFLFSKPEQKIDGKLV</sequence>
<evidence type="ECO:0000259" key="2">
    <source>
        <dbReference type="PROSITE" id="PS50112"/>
    </source>
</evidence>
<dbReference type="Pfam" id="PF08447">
    <property type="entry name" value="PAS_3"/>
    <property type="match status" value="1"/>
</dbReference>
<feature type="transmembrane region" description="Helical" evidence="1">
    <location>
        <begin position="56"/>
        <end position="78"/>
    </location>
</feature>
<dbReference type="InterPro" id="IPR000014">
    <property type="entry name" value="PAS"/>
</dbReference>
<feature type="domain" description="PAS" evidence="2">
    <location>
        <begin position="207"/>
        <end position="280"/>
    </location>
</feature>
<dbReference type="PROSITE" id="PS50113">
    <property type="entry name" value="PAC"/>
    <property type="match status" value="1"/>
</dbReference>
<dbReference type="InterPro" id="IPR035919">
    <property type="entry name" value="EAL_sf"/>
</dbReference>
<protein>
    <submittedName>
        <fullName evidence="6">PAS domain S-box-containing protein/diguanylate cyclase (GGDEF) domain-containing protein</fullName>
    </submittedName>
</protein>
<dbReference type="PANTHER" id="PTHR33121:SF70">
    <property type="entry name" value="SIGNALING PROTEIN YKOW"/>
    <property type="match status" value="1"/>
</dbReference>
<evidence type="ECO:0000259" key="4">
    <source>
        <dbReference type="PROSITE" id="PS50883"/>
    </source>
</evidence>
<dbReference type="SMART" id="SM00052">
    <property type="entry name" value="EAL"/>
    <property type="match status" value="1"/>
</dbReference>
<dbReference type="PROSITE" id="PS50883">
    <property type="entry name" value="EAL"/>
    <property type="match status" value="1"/>
</dbReference>
<dbReference type="SUPFAM" id="SSF141868">
    <property type="entry name" value="EAL domain-like"/>
    <property type="match status" value="1"/>
</dbReference>
<dbReference type="CDD" id="cd01948">
    <property type="entry name" value="EAL"/>
    <property type="match status" value="1"/>
</dbReference>
<organism evidence="6 7">
    <name type="scientific">Clostridium grantii DSM 8605</name>
    <dbReference type="NCBI Taxonomy" id="1121316"/>
    <lineage>
        <taxon>Bacteria</taxon>
        <taxon>Bacillati</taxon>
        <taxon>Bacillota</taxon>
        <taxon>Clostridia</taxon>
        <taxon>Eubacteriales</taxon>
        <taxon>Clostridiaceae</taxon>
        <taxon>Clostridium</taxon>
    </lineage>
</organism>
<dbReference type="GO" id="GO:0071111">
    <property type="term" value="F:cyclic-guanylate-specific phosphodiesterase activity"/>
    <property type="evidence" value="ECO:0007669"/>
    <property type="project" value="InterPro"/>
</dbReference>
<dbReference type="Gene3D" id="3.30.70.270">
    <property type="match status" value="1"/>
</dbReference>
<dbReference type="PANTHER" id="PTHR33121">
    <property type="entry name" value="CYCLIC DI-GMP PHOSPHODIESTERASE PDEF"/>
    <property type="match status" value="1"/>
</dbReference>
<keyword evidence="1" id="KW-0472">Membrane</keyword>
<dbReference type="SUPFAM" id="SSF55785">
    <property type="entry name" value="PYP-like sensor domain (PAS domain)"/>
    <property type="match status" value="1"/>
</dbReference>
<dbReference type="InterPro" id="IPR013655">
    <property type="entry name" value="PAS_fold_3"/>
</dbReference>
<dbReference type="EMBL" id="FQXM01000005">
    <property type="protein sequence ID" value="SHH44219.1"/>
    <property type="molecule type" value="Genomic_DNA"/>
</dbReference>
<dbReference type="Pfam" id="PF00990">
    <property type="entry name" value="GGDEF"/>
    <property type="match status" value="1"/>
</dbReference>
<feature type="transmembrane region" description="Helical" evidence="1">
    <location>
        <begin position="33"/>
        <end position="50"/>
    </location>
</feature>
<evidence type="ECO:0000313" key="7">
    <source>
        <dbReference type="Proteomes" id="UP000184447"/>
    </source>
</evidence>
<dbReference type="InterPro" id="IPR043128">
    <property type="entry name" value="Rev_trsase/Diguanyl_cyclase"/>
</dbReference>
<feature type="transmembrane region" description="Helical" evidence="1">
    <location>
        <begin position="149"/>
        <end position="167"/>
    </location>
</feature>
<evidence type="ECO:0000256" key="1">
    <source>
        <dbReference type="SAM" id="Phobius"/>
    </source>
</evidence>
<dbReference type="Gene3D" id="3.20.20.450">
    <property type="entry name" value="EAL domain"/>
    <property type="match status" value="1"/>
</dbReference>
<evidence type="ECO:0000313" key="6">
    <source>
        <dbReference type="EMBL" id="SHH44219.1"/>
    </source>
</evidence>
<dbReference type="Pfam" id="PF00563">
    <property type="entry name" value="EAL"/>
    <property type="match status" value="1"/>
</dbReference>
<keyword evidence="1" id="KW-1133">Transmembrane helix</keyword>
<feature type="domain" description="PAC" evidence="3">
    <location>
        <begin position="283"/>
        <end position="335"/>
    </location>
</feature>
<dbReference type="NCBIfam" id="TIGR00229">
    <property type="entry name" value="sensory_box"/>
    <property type="match status" value="1"/>
</dbReference>
<dbReference type="InterPro" id="IPR050706">
    <property type="entry name" value="Cyclic-di-GMP_PDE-like"/>
</dbReference>
<proteinExistence type="predicted"/>